<sequence length="84" mass="10118">MSLGKLIISIIVGWVLYKLIFDFIIPVYRGTKHVRRQMRDMQDTMRQQFEQQQQQQRRQQAPPPPAEPVKRDKGDYIDFEEIKN</sequence>
<dbReference type="RefSeq" id="WP_209145980.1">
    <property type="nucleotide sequence ID" value="NZ_JAGHKP010000002.1"/>
</dbReference>
<keyword evidence="2" id="KW-0812">Transmembrane</keyword>
<proteinExistence type="predicted"/>
<evidence type="ECO:0000313" key="4">
    <source>
        <dbReference type="Proteomes" id="UP000679126"/>
    </source>
</evidence>
<comment type="caution">
    <text evidence="3">The sequence shown here is derived from an EMBL/GenBank/DDBJ whole genome shotgun (WGS) entry which is preliminary data.</text>
</comment>
<keyword evidence="4" id="KW-1185">Reference proteome</keyword>
<name>A0ABS3YEB3_9BACT</name>
<gene>
    <name evidence="3" type="ORF">J7I43_12330</name>
</gene>
<dbReference type="Proteomes" id="UP000679126">
    <property type="component" value="Unassembled WGS sequence"/>
</dbReference>
<keyword evidence="2" id="KW-0472">Membrane</keyword>
<evidence type="ECO:0000313" key="3">
    <source>
        <dbReference type="EMBL" id="MBO9153004.1"/>
    </source>
</evidence>
<feature type="compositionally biased region" description="Low complexity" evidence="1">
    <location>
        <begin position="44"/>
        <end position="60"/>
    </location>
</feature>
<evidence type="ECO:0000256" key="1">
    <source>
        <dbReference type="SAM" id="MobiDB-lite"/>
    </source>
</evidence>
<feature type="transmembrane region" description="Helical" evidence="2">
    <location>
        <begin position="6"/>
        <end position="28"/>
    </location>
</feature>
<feature type="compositionally biased region" description="Basic and acidic residues" evidence="1">
    <location>
        <begin position="68"/>
        <end position="84"/>
    </location>
</feature>
<evidence type="ECO:0000256" key="2">
    <source>
        <dbReference type="SAM" id="Phobius"/>
    </source>
</evidence>
<dbReference type="EMBL" id="JAGHKP010000002">
    <property type="protein sequence ID" value="MBO9153004.1"/>
    <property type="molecule type" value="Genomic_DNA"/>
</dbReference>
<protein>
    <recommendedName>
        <fullName evidence="5">DUF4834 family protein</fullName>
    </recommendedName>
</protein>
<accession>A0ABS3YEB3</accession>
<evidence type="ECO:0008006" key="5">
    <source>
        <dbReference type="Google" id="ProtNLM"/>
    </source>
</evidence>
<feature type="region of interest" description="Disordered" evidence="1">
    <location>
        <begin position="41"/>
        <end position="84"/>
    </location>
</feature>
<organism evidence="3 4">
    <name type="scientific">Chitinophaga chungangae</name>
    <dbReference type="NCBI Taxonomy" id="2821488"/>
    <lineage>
        <taxon>Bacteria</taxon>
        <taxon>Pseudomonadati</taxon>
        <taxon>Bacteroidota</taxon>
        <taxon>Chitinophagia</taxon>
        <taxon>Chitinophagales</taxon>
        <taxon>Chitinophagaceae</taxon>
        <taxon>Chitinophaga</taxon>
    </lineage>
</organism>
<keyword evidence="2" id="KW-1133">Transmembrane helix</keyword>
<reference evidence="4" key="1">
    <citation type="submission" date="2021-03" db="EMBL/GenBank/DDBJ databases">
        <title>Assistant Professor.</title>
        <authorList>
            <person name="Huq M.A."/>
        </authorList>
    </citation>
    <scope>NUCLEOTIDE SEQUENCE [LARGE SCALE GENOMIC DNA]</scope>
    <source>
        <strain evidence="4">MAH-28</strain>
    </source>
</reference>